<feature type="domain" description="Lipid/polyisoprenoid-binding YceI-like" evidence="2">
    <location>
        <begin position="15"/>
        <end position="179"/>
    </location>
</feature>
<comment type="similarity">
    <text evidence="1">Belongs to the UPF0312 family.</text>
</comment>
<sequence>MSTQTDVIDGYVAGTWTIDAVHSDVSFYVRHLGVSKVRGHFATFEGTIVTAENPLDSTVEAVIKTASVSTNNEMRDDHVRGGDFLDVETYPEMTFTSTAVRPQTAELFEVDGDLTLHGVTKTVTLQLELNGFGTHYEGHAIAGFSAATEISRSDFGVTGGAAGAAVGDKIKIALEIEATQAKQG</sequence>
<reference evidence="3 4" key="1">
    <citation type="submission" date="2021-01" db="EMBL/GenBank/DDBJ databases">
        <title>Streptomyces acididurans sp. nov., isolated from a peat swamp forest soil.</title>
        <authorList>
            <person name="Chantavorakit T."/>
            <person name="Duangmal K."/>
        </authorList>
    </citation>
    <scope>NUCLEOTIDE SEQUENCE [LARGE SCALE GENOMIC DNA]</scope>
    <source>
        <strain evidence="3 4">KK5PA1</strain>
    </source>
</reference>
<evidence type="ECO:0000256" key="1">
    <source>
        <dbReference type="ARBA" id="ARBA00008812"/>
    </source>
</evidence>
<proteinExistence type="inferred from homology"/>
<dbReference type="SMART" id="SM00867">
    <property type="entry name" value="YceI"/>
    <property type="match status" value="1"/>
</dbReference>
<evidence type="ECO:0000313" key="3">
    <source>
        <dbReference type="EMBL" id="MBM9505239.1"/>
    </source>
</evidence>
<evidence type="ECO:0000259" key="2">
    <source>
        <dbReference type="SMART" id="SM00867"/>
    </source>
</evidence>
<organism evidence="3 4">
    <name type="scientific">Actinacidiphila acididurans</name>
    <dbReference type="NCBI Taxonomy" id="2784346"/>
    <lineage>
        <taxon>Bacteria</taxon>
        <taxon>Bacillati</taxon>
        <taxon>Actinomycetota</taxon>
        <taxon>Actinomycetes</taxon>
        <taxon>Kitasatosporales</taxon>
        <taxon>Streptomycetaceae</taxon>
        <taxon>Actinacidiphila</taxon>
    </lineage>
</organism>
<dbReference type="PANTHER" id="PTHR34406:SF1">
    <property type="entry name" value="PROTEIN YCEI"/>
    <property type="match status" value="1"/>
</dbReference>
<accession>A0ABS2TPI1</accession>
<keyword evidence="4" id="KW-1185">Reference proteome</keyword>
<dbReference type="Proteomes" id="UP000749040">
    <property type="component" value="Unassembled WGS sequence"/>
</dbReference>
<name>A0ABS2TPI1_9ACTN</name>
<evidence type="ECO:0000313" key="4">
    <source>
        <dbReference type="Proteomes" id="UP000749040"/>
    </source>
</evidence>
<protein>
    <submittedName>
        <fullName evidence="3">YceI family protein</fullName>
    </submittedName>
</protein>
<dbReference type="Pfam" id="PF04264">
    <property type="entry name" value="YceI"/>
    <property type="match status" value="1"/>
</dbReference>
<dbReference type="InterPro" id="IPR007372">
    <property type="entry name" value="Lipid/polyisoprenoid-bd_YceI"/>
</dbReference>
<dbReference type="EMBL" id="JADKYB010000005">
    <property type="protein sequence ID" value="MBM9505239.1"/>
    <property type="molecule type" value="Genomic_DNA"/>
</dbReference>
<dbReference type="RefSeq" id="WP_205357086.1">
    <property type="nucleotide sequence ID" value="NZ_JADKYB010000005.1"/>
</dbReference>
<gene>
    <name evidence="3" type="ORF">ITX44_11915</name>
</gene>
<dbReference type="InterPro" id="IPR036761">
    <property type="entry name" value="TTHA0802/YceI-like_sf"/>
</dbReference>
<comment type="caution">
    <text evidence="3">The sequence shown here is derived from an EMBL/GenBank/DDBJ whole genome shotgun (WGS) entry which is preliminary data.</text>
</comment>
<dbReference type="PANTHER" id="PTHR34406">
    <property type="entry name" value="PROTEIN YCEI"/>
    <property type="match status" value="1"/>
</dbReference>
<dbReference type="Gene3D" id="2.40.128.110">
    <property type="entry name" value="Lipid/polyisoprenoid-binding, YceI-like"/>
    <property type="match status" value="1"/>
</dbReference>
<dbReference type="SUPFAM" id="SSF101874">
    <property type="entry name" value="YceI-like"/>
    <property type="match status" value="1"/>
</dbReference>